<dbReference type="STRING" id="413882.AAW51_2333"/>
<comment type="function">
    <text evidence="5">Binds as a heterodimer with protein bS6 to the central domain of the 16S rRNA, where it helps stabilize the platform of the 30S subunit.</text>
</comment>
<dbReference type="RefSeq" id="WP_047194759.1">
    <property type="nucleotide sequence ID" value="NZ_CP011371.1"/>
</dbReference>
<dbReference type="GO" id="GO:0070181">
    <property type="term" value="F:small ribosomal subunit rRNA binding"/>
    <property type="evidence" value="ECO:0007669"/>
    <property type="project" value="TreeGrafter"/>
</dbReference>
<evidence type="ECO:0000313" key="8">
    <source>
        <dbReference type="Proteomes" id="UP000035352"/>
    </source>
</evidence>
<keyword evidence="5" id="KW-0694">RNA-binding</keyword>
<protein>
    <recommendedName>
        <fullName evidence="4 5">Small ribosomal subunit protein bS18</fullName>
    </recommendedName>
</protein>
<reference evidence="7 8" key="1">
    <citation type="submission" date="2015-05" db="EMBL/GenBank/DDBJ databases">
        <authorList>
            <person name="Tang B."/>
            <person name="Yu Y."/>
        </authorList>
    </citation>
    <scope>NUCLEOTIDE SEQUENCE [LARGE SCALE GENOMIC DNA]</scope>
    <source>
        <strain evidence="7 8">DSM 7029</strain>
    </source>
</reference>
<accession>A0A0G3BHV8</accession>
<dbReference type="PANTHER" id="PTHR13479:SF40">
    <property type="entry name" value="SMALL RIBOSOMAL SUBUNIT PROTEIN BS18M"/>
    <property type="match status" value="1"/>
</dbReference>
<evidence type="ECO:0000256" key="6">
    <source>
        <dbReference type="RuleBase" id="RU003910"/>
    </source>
</evidence>
<dbReference type="GO" id="GO:0006412">
    <property type="term" value="P:translation"/>
    <property type="evidence" value="ECO:0007669"/>
    <property type="project" value="UniProtKB-UniRule"/>
</dbReference>
<dbReference type="PANTHER" id="PTHR13479">
    <property type="entry name" value="30S RIBOSOMAL PROTEIN S18"/>
    <property type="match status" value="1"/>
</dbReference>
<sequence length="94" mass="10984">MPPPRGKFSKDRKGKRNQQSLLFKRKRFCRFTVAGVEEIDYKDVDILRDFIGENGKIIPARLTGTRAIYQRQLSTAIKRARFLAMLPYSDQHKV</sequence>
<comment type="subunit">
    <text evidence="5">Part of the 30S ribosomal subunit. Forms a tight heterodimer with protein bS6.</text>
</comment>
<name>A0A0G3BHV8_9BURK</name>
<dbReference type="SUPFAM" id="SSF46911">
    <property type="entry name" value="Ribosomal protein S18"/>
    <property type="match status" value="1"/>
</dbReference>
<dbReference type="PROSITE" id="PS00057">
    <property type="entry name" value="RIBOSOMAL_S18"/>
    <property type="match status" value="1"/>
</dbReference>
<evidence type="ECO:0000256" key="3">
    <source>
        <dbReference type="ARBA" id="ARBA00023274"/>
    </source>
</evidence>
<evidence type="ECO:0000256" key="4">
    <source>
        <dbReference type="ARBA" id="ARBA00035141"/>
    </source>
</evidence>
<dbReference type="InterPro" id="IPR001648">
    <property type="entry name" value="Ribosomal_bS18"/>
</dbReference>
<evidence type="ECO:0000313" key="7">
    <source>
        <dbReference type="EMBL" id="AKJ29024.1"/>
    </source>
</evidence>
<dbReference type="InterPro" id="IPR018275">
    <property type="entry name" value="Ribosomal_bS18_CS"/>
</dbReference>
<dbReference type="PATRIC" id="fig|413882.6.peg.2441"/>
<dbReference type="Proteomes" id="UP000035352">
    <property type="component" value="Chromosome"/>
</dbReference>
<evidence type="ECO:0000256" key="1">
    <source>
        <dbReference type="ARBA" id="ARBA00005589"/>
    </source>
</evidence>
<dbReference type="GO" id="GO:0022627">
    <property type="term" value="C:cytosolic small ribosomal subunit"/>
    <property type="evidence" value="ECO:0007669"/>
    <property type="project" value="TreeGrafter"/>
</dbReference>
<dbReference type="KEGG" id="pbh:AAW51_2333"/>
<evidence type="ECO:0000256" key="2">
    <source>
        <dbReference type="ARBA" id="ARBA00022980"/>
    </source>
</evidence>
<keyword evidence="2 5" id="KW-0689">Ribosomal protein</keyword>
<keyword evidence="5" id="KW-0699">rRNA-binding</keyword>
<organism evidence="7 8">
    <name type="scientific">Caldimonas brevitalea</name>
    <dbReference type="NCBI Taxonomy" id="413882"/>
    <lineage>
        <taxon>Bacteria</taxon>
        <taxon>Pseudomonadati</taxon>
        <taxon>Pseudomonadota</taxon>
        <taxon>Betaproteobacteria</taxon>
        <taxon>Burkholderiales</taxon>
        <taxon>Sphaerotilaceae</taxon>
        <taxon>Caldimonas</taxon>
    </lineage>
</organism>
<evidence type="ECO:0000256" key="5">
    <source>
        <dbReference type="HAMAP-Rule" id="MF_00270"/>
    </source>
</evidence>
<dbReference type="EMBL" id="CP011371">
    <property type="protein sequence ID" value="AKJ29024.1"/>
    <property type="molecule type" value="Genomic_DNA"/>
</dbReference>
<dbReference type="Gene3D" id="4.10.640.10">
    <property type="entry name" value="Ribosomal protein S18"/>
    <property type="match status" value="1"/>
</dbReference>
<dbReference type="OrthoDB" id="9812008at2"/>
<comment type="similarity">
    <text evidence="1 5 6">Belongs to the bacterial ribosomal protein bS18 family.</text>
</comment>
<dbReference type="GO" id="GO:0003735">
    <property type="term" value="F:structural constituent of ribosome"/>
    <property type="evidence" value="ECO:0007669"/>
    <property type="project" value="InterPro"/>
</dbReference>
<dbReference type="PRINTS" id="PR00974">
    <property type="entry name" value="RIBOSOMALS18"/>
</dbReference>
<dbReference type="InterPro" id="IPR036870">
    <property type="entry name" value="Ribosomal_bS18_sf"/>
</dbReference>
<keyword evidence="3 5" id="KW-0687">Ribonucleoprotein</keyword>
<dbReference type="HAMAP" id="MF_00270">
    <property type="entry name" value="Ribosomal_bS18"/>
    <property type="match status" value="1"/>
</dbReference>
<keyword evidence="8" id="KW-1185">Reference proteome</keyword>
<proteinExistence type="inferred from homology"/>
<dbReference type="Pfam" id="PF01084">
    <property type="entry name" value="Ribosomal_S18"/>
    <property type="match status" value="1"/>
</dbReference>
<dbReference type="AlphaFoldDB" id="A0A0G3BHV8"/>
<gene>
    <name evidence="5" type="primary">rpsR</name>
    <name evidence="7" type="ORF">AAW51_2333</name>
</gene>
<dbReference type="NCBIfam" id="TIGR00165">
    <property type="entry name" value="S18"/>
    <property type="match status" value="1"/>
</dbReference>